<feature type="region of interest" description="Disordered" evidence="1">
    <location>
        <begin position="1"/>
        <end position="34"/>
    </location>
</feature>
<dbReference type="EMBL" id="LGRX02031888">
    <property type="protein sequence ID" value="KAK3244412.1"/>
    <property type="molecule type" value="Genomic_DNA"/>
</dbReference>
<evidence type="ECO:0000313" key="3">
    <source>
        <dbReference type="Proteomes" id="UP001190700"/>
    </source>
</evidence>
<dbReference type="Pfam" id="PF16029">
    <property type="entry name" value="DUF4787"/>
    <property type="match status" value="1"/>
</dbReference>
<feature type="region of interest" description="Disordered" evidence="1">
    <location>
        <begin position="100"/>
        <end position="142"/>
    </location>
</feature>
<gene>
    <name evidence="2" type="ORF">CYMTET_45971</name>
</gene>
<dbReference type="AlphaFoldDB" id="A0AAE0BX43"/>
<accession>A0AAE0BX43</accession>
<dbReference type="Proteomes" id="UP001190700">
    <property type="component" value="Unassembled WGS sequence"/>
</dbReference>
<feature type="compositionally biased region" description="Basic and acidic residues" evidence="1">
    <location>
        <begin position="133"/>
        <end position="142"/>
    </location>
</feature>
<dbReference type="PANTHER" id="PTHR35455:SF1">
    <property type="entry name" value="AGAP005842-PA"/>
    <property type="match status" value="1"/>
</dbReference>
<dbReference type="InterPro" id="IPR031985">
    <property type="entry name" value="DUF4787"/>
</dbReference>
<feature type="compositionally biased region" description="Basic and acidic residues" evidence="1">
    <location>
        <begin position="22"/>
        <end position="34"/>
    </location>
</feature>
<proteinExistence type="predicted"/>
<dbReference type="PANTHER" id="PTHR35455">
    <property type="entry name" value="UNNAMED PRODUCT"/>
    <property type="match status" value="1"/>
</dbReference>
<reference evidence="2 3" key="1">
    <citation type="journal article" date="2015" name="Genome Biol. Evol.">
        <title>Comparative Genomics of a Bacterivorous Green Alga Reveals Evolutionary Causalities and Consequences of Phago-Mixotrophic Mode of Nutrition.</title>
        <authorList>
            <person name="Burns J.A."/>
            <person name="Paasch A."/>
            <person name="Narechania A."/>
            <person name="Kim E."/>
        </authorList>
    </citation>
    <scope>NUCLEOTIDE SEQUENCE [LARGE SCALE GENOMIC DNA]</scope>
    <source>
        <strain evidence="2 3">PLY_AMNH</strain>
    </source>
</reference>
<protein>
    <submittedName>
        <fullName evidence="2">Uncharacterized protein</fullName>
    </submittedName>
</protein>
<evidence type="ECO:0000313" key="2">
    <source>
        <dbReference type="EMBL" id="KAK3244412.1"/>
    </source>
</evidence>
<evidence type="ECO:0000256" key="1">
    <source>
        <dbReference type="SAM" id="MobiDB-lite"/>
    </source>
</evidence>
<keyword evidence="3" id="KW-1185">Reference proteome</keyword>
<sequence length="142" mass="15731">MCLLSSAEGAPKKNRQNQRKSNSQDKEIRAKRSECDHTVNSWGPDCNTAGAIERENCILRCVSTECYTEVYGDDALEEGEVDTIRGRNFRNCARTELKNEKQAREAARKAEREAAKKADEEAAAKAAEGGVDSDGKLFDESK</sequence>
<feature type="compositionally biased region" description="Basic and acidic residues" evidence="1">
    <location>
        <begin position="100"/>
        <end position="123"/>
    </location>
</feature>
<organism evidence="2 3">
    <name type="scientific">Cymbomonas tetramitiformis</name>
    <dbReference type="NCBI Taxonomy" id="36881"/>
    <lineage>
        <taxon>Eukaryota</taxon>
        <taxon>Viridiplantae</taxon>
        <taxon>Chlorophyta</taxon>
        <taxon>Pyramimonadophyceae</taxon>
        <taxon>Pyramimonadales</taxon>
        <taxon>Pyramimonadaceae</taxon>
        <taxon>Cymbomonas</taxon>
    </lineage>
</organism>
<comment type="caution">
    <text evidence="2">The sequence shown here is derived from an EMBL/GenBank/DDBJ whole genome shotgun (WGS) entry which is preliminary data.</text>
</comment>
<name>A0AAE0BX43_9CHLO</name>